<gene>
    <name evidence="2" type="ORF">PVAP13_8NG193801</name>
</gene>
<name>A0A8T0P6N9_PANVG</name>
<keyword evidence="3" id="KW-1185">Reference proteome</keyword>
<evidence type="ECO:0000256" key="1">
    <source>
        <dbReference type="SAM" id="MobiDB-lite"/>
    </source>
</evidence>
<dbReference type="AlphaFoldDB" id="A0A8T0P6N9"/>
<accession>A0A8T0P6N9</accession>
<feature type="region of interest" description="Disordered" evidence="1">
    <location>
        <begin position="32"/>
        <end position="70"/>
    </location>
</feature>
<feature type="compositionally biased region" description="Low complexity" evidence="1">
    <location>
        <begin position="43"/>
        <end position="54"/>
    </location>
</feature>
<proteinExistence type="predicted"/>
<comment type="caution">
    <text evidence="2">The sequence shown here is derived from an EMBL/GenBank/DDBJ whole genome shotgun (WGS) entry which is preliminary data.</text>
</comment>
<sequence>MGSYRAKMGNLIQKARFKKSLHAVRAFEHDGAGRRGLQRWGSRAAADRNGTADGAGRRGGGAGRRGGRLDEQEARWTSKCGGYGLGRARQRECGVWLAAAGYGVSGID</sequence>
<organism evidence="2 3">
    <name type="scientific">Panicum virgatum</name>
    <name type="common">Blackwell switchgrass</name>
    <dbReference type="NCBI Taxonomy" id="38727"/>
    <lineage>
        <taxon>Eukaryota</taxon>
        <taxon>Viridiplantae</taxon>
        <taxon>Streptophyta</taxon>
        <taxon>Embryophyta</taxon>
        <taxon>Tracheophyta</taxon>
        <taxon>Spermatophyta</taxon>
        <taxon>Magnoliopsida</taxon>
        <taxon>Liliopsida</taxon>
        <taxon>Poales</taxon>
        <taxon>Poaceae</taxon>
        <taxon>PACMAD clade</taxon>
        <taxon>Panicoideae</taxon>
        <taxon>Panicodae</taxon>
        <taxon>Paniceae</taxon>
        <taxon>Panicinae</taxon>
        <taxon>Panicum</taxon>
        <taxon>Panicum sect. Hiantes</taxon>
    </lineage>
</organism>
<reference evidence="2" key="1">
    <citation type="submission" date="2020-05" db="EMBL/GenBank/DDBJ databases">
        <title>WGS assembly of Panicum virgatum.</title>
        <authorList>
            <person name="Lovell J.T."/>
            <person name="Jenkins J."/>
            <person name="Shu S."/>
            <person name="Juenger T.E."/>
            <person name="Schmutz J."/>
        </authorList>
    </citation>
    <scope>NUCLEOTIDE SEQUENCE</scope>
    <source>
        <strain evidence="2">AP13</strain>
    </source>
</reference>
<evidence type="ECO:0000313" key="3">
    <source>
        <dbReference type="Proteomes" id="UP000823388"/>
    </source>
</evidence>
<protein>
    <submittedName>
        <fullName evidence="2">Uncharacterized protein</fullName>
    </submittedName>
</protein>
<dbReference type="Proteomes" id="UP000823388">
    <property type="component" value="Chromosome 8N"/>
</dbReference>
<dbReference type="EMBL" id="CM029052">
    <property type="protein sequence ID" value="KAG2556668.1"/>
    <property type="molecule type" value="Genomic_DNA"/>
</dbReference>
<evidence type="ECO:0000313" key="2">
    <source>
        <dbReference type="EMBL" id="KAG2556668.1"/>
    </source>
</evidence>